<keyword evidence="2" id="KW-1185">Reference proteome</keyword>
<name>A0ABM8JU94_9GAMM</name>
<organism evidence="1 2">
    <name type="scientific">Xenorhabdus taiwanensis</name>
    <dbReference type="NCBI Taxonomy" id="3085177"/>
    <lineage>
        <taxon>Bacteria</taxon>
        <taxon>Pseudomonadati</taxon>
        <taxon>Pseudomonadota</taxon>
        <taxon>Gammaproteobacteria</taxon>
        <taxon>Enterobacterales</taxon>
        <taxon>Morganellaceae</taxon>
        <taxon>Xenorhabdus</taxon>
    </lineage>
</organism>
<dbReference type="Proteomes" id="UP001529514">
    <property type="component" value="Chromosome"/>
</dbReference>
<proteinExistence type="predicted"/>
<reference evidence="1 2" key="1">
    <citation type="submission" date="2023-10" db="EMBL/GenBank/DDBJ databases">
        <title>Xenorhabdus taiwanensis sp. nov., a symbiotic bacterium associated with the entomopathogenic nematode Steinernema taiwanensis.</title>
        <authorList>
            <person name="Tseng C.T."/>
            <person name="Shu H.Y."/>
            <person name="Chen M.H."/>
            <person name="Fang Y.J."/>
            <person name="Wu T.L."/>
            <person name="Lin Y.C."/>
            <person name="Huang C.J."/>
        </authorList>
    </citation>
    <scope>NUCLEOTIDE SEQUENCE [LARGE SCALE GENOMIC DNA]</scope>
    <source>
        <strain evidence="1 2">TCT-1</strain>
    </source>
</reference>
<evidence type="ECO:0000313" key="1">
    <source>
        <dbReference type="EMBL" id="BET96278.1"/>
    </source>
</evidence>
<protein>
    <submittedName>
        <fullName evidence="1">Uncharacterized protein</fullName>
    </submittedName>
</protein>
<accession>A0ABM8JU94</accession>
<sequence>MIIEVDCLDATCLKKLADKEILVIRVKQFVPNLLAEQLGEKILGHGFDRYLNAPSIGRIGMAF</sequence>
<evidence type="ECO:0000313" key="2">
    <source>
        <dbReference type="Proteomes" id="UP001529514"/>
    </source>
</evidence>
<gene>
    <name evidence="1" type="ORF">TCT1_11990</name>
</gene>
<dbReference type="EMBL" id="AP028978">
    <property type="protein sequence ID" value="BET96278.1"/>
    <property type="molecule type" value="Genomic_DNA"/>
</dbReference>
<dbReference type="RefSeq" id="WP_374053095.1">
    <property type="nucleotide sequence ID" value="NZ_AP028978.1"/>
</dbReference>